<protein>
    <submittedName>
        <fullName evidence="8">Sporulation integral membrane protein YtvI</fullName>
    </submittedName>
</protein>
<evidence type="ECO:0000256" key="4">
    <source>
        <dbReference type="ARBA" id="ARBA00022989"/>
    </source>
</evidence>
<dbReference type="InterPro" id="IPR014227">
    <property type="entry name" value="YtvI-like"/>
</dbReference>
<feature type="transmembrane region" description="Helical" evidence="7">
    <location>
        <begin position="31"/>
        <end position="49"/>
    </location>
</feature>
<comment type="similarity">
    <text evidence="2">Belongs to the autoinducer-2 exporter (AI-2E) (TC 2.A.86) family.</text>
</comment>
<proteinExistence type="inferred from homology"/>
<evidence type="ECO:0000256" key="6">
    <source>
        <dbReference type="SAM" id="MobiDB-lite"/>
    </source>
</evidence>
<feature type="transmembrane region" description="Helical" evidence="7">
    <location>
        <begin position="203"/>
        <end position="225"/>
    </location>
</feature>
<dbReference type="Pfam" id="PF01594">
    <property type="entry name" value="AI-2E_transport"/>
    <property type="match status" value="1"/>
</dbReference>
<dbReference type="RefSeq" id="WP_070087414.1">
    <property type="nucleotide sequence ID" value="NZ_CABMJS010000001.1"/>
</dbReference>
<comment type="caution">
    <text evidence="8">The sequence shown here is derived from an EMBL/GenBank/DDBJ whole genome shotgun (WGS) entry which is preliminary data.</text>
</comment>
<evidence type="ECO:0000256" key="1">
    <source>
        <dbReference type="ARBA" id="ARBA00004141"/>
    </source>
</evidence>
<accession>A0A9D2VY45</accession>
<dbReference type="NCBIfam" id="TIGR02872">
    <property type="entry name" value="spore_ytvI"/>
    <property type="match status" value="1"/>
</dbReference>
<feature type="region of interest" description="Disordered" evidence="6">
    <location>
        <begin position="358"/>
        <end position="377"/>
    </location>
</feature>
<dbReference type="GO" id="GO:0055085">
    <property type="term" value="P:transmembrane transport"/>
    <property type="evidence" value="ECO:0007669"/>
    <property type="project" value="TreeGrafter"/>
</dbReference>
<feature type="transmembrane region" description="Helical" evidence="7">
    <location>
        <begin position="156"/>
        <end position="182"/>
    </location>
</feature>
<gene>
    <name evidence="8" type="primary">ytvI</name>
    <name evidence="8" type="ORF">K8V39_06215</name>
</gene>
<keyword evidence="4 7" id="KW-1133">Transmembrane helix</keyword>
<dbReference type="Proteomes" id="UP000813420">
    <property type="component" value="Unassembled WGS sequence"/>
</dbReference>
<dbReference type="InterPro" id="IPR002549">
    <property type="entry name" value="AI-2E-like"/>
</dbReference>
<evidence type="ECO:0000313" key="9">
    <source>
        <dbReference type="Proteomes" id="UP000813420"/>
    </source>
</evidence>
<evidence type="ECO:0000256" key="2">
    <source>
        <dbReference type="ARBA" id="ARBA00009773"/>
    </source>
</evidence>
<reference evidence="8" key="2">
    <citation type="submission" date="2021-09" db="EMBL/GenBank/DDBJ databases">
        <authorList>
            <person name="Gilroy R."/>
        </authorList>
    </citation>
    <scope>NUCLEOTIDE SEQUENCE</scope>
    <source>
        <strain evidence="8">USAMLcec4-12693</strain>
    </source>
</reference>
<evidence type="ECO:0000256" key="7">
    <source>
        <dbReference type="SAM" id="Phobius"/>
    </source>
</evidence>
<feature type="transmembrane region" description="Helical" evidence="7">
    <location>
        <begin position="245"/>
        <end position="270"/>
    </location>
</feature>
<dbReference type="OrthoDB" id="9774361at2"/>
<dbReference type="PANTHER" id="PTHR21716:SF68">
    <property type="entry name" value="TRANSPORT PROTEIN YTVI-RELATED"/>
    <property type="match status" value="1"/>
</dbReference>
<sequence>MEKRKKFIINFLYFAIIIAAVFLALQFALTLLFPFVAALFIAYILKHPIRFVSEKTRLPRRLVAVLMVLIFYGTIGTFLVLASIRAFSFISDLVQQLPQIFRIYVNPVLGDLFVELERALEQADPTILDTVDYLWGQFMQSLRSLVSNLSLSSMEAISGIASSLPMLFIKLVLMVVSTFFIAMDYDRLTAFCMRQLNGWARDIFLQVKQYVVGTLFVCIRSYALIMSITFAELFLGFTLFRIDFALLLALCIAVFDILPVLGTGGIMIPWAVITAILGDYPMALKLIGLYIFITIVRNIIEPKIVGSQIGLHPVVTLVSMFAGVQLFGAVGLFGFPIGLSLLMHLNRTGTIKIFRLSDNEDSDSSDGSIKPPANEEE</sequence>
<name>A0A9D2VY45_9FIRM</name>
<dbReference type="AlphaFoldDB" id="A0A9D2VY45"/>
<dbReference type="EMBL" id="DYXE01000052">
    <property type="protein sequence ID" value="HJH49841.1"/>
    <property type="molecule type" value="Genomic_DNA"/>
</dbReference>
<reference evidence="8" key="1">
    <citation type="journal article" date="2021" name="PeerJ">
        <title>Extensive microbial diversity within the chicken gut microbiome revealed by metagenomics and culture.</title>
        <authorList>
            <person name="Gilroy R."/>
            <person name="Ravi A."/>
            <person name="Getino M."/>
            <person name="Pursley I."/>
            <person name="Horton D.L."/>
            <person name="Alikhan N.F."/>
            <person name="Baker D."/>
            <person name="Gharbi K."/>
            <person name="Hall N."/>
            <person name="Watson M."/>
            <person name="Adriaenssens E.M."/>
            <person name="Foster-Nyarko E."/>
            <person name="Jarju S."/>
            <person name="Secka A."/>
            <person name="Antonio M."/>
            <person name="Oren A."/>
            <person name="Chaudhuri R.R."/>
            <person name="La Ragione R."/>
            <person name="Hildebrand F."/>
            <person name="Pallen M.J."/>
        </authorList>
    </citation>
    <scope>NUCLEOTIDE SEQUENCE</scope>
    <source>
        <strain evidence="8">USAMLcec4-12693</strain>
    </source>
</reference>
<evidence type="ECO:0000313" key="8">
    <source>
        <dbReference type="EMBL" id="HJH49841.1"/>
    </source>
</evidence>
<feature type="transmembrane region" description="Helical" evidence="7">
    <location>
        <begin position="7"/>
        <end position="25"/>
    </location>
</feature>
<feature type="transmembrane region" description="Helical" evidence="7">
    <location>
        <begin position="320"/>
        <end position="345"/>
    </location>
</feature>
<keyword evidence="5 7" id="KW-0472">Membrane</keyword>
<feature type="transmembrane region" description="Helical" evidence="7">
    <location>
        <begin position="282"/>
        <end position="300"/>
    </location>
</feature>
<evidence type="ECO:0000256" key="5">
    <source>
        <dbReference type="ARBA" id="ARBA00023136"/>
    </source>
</evidence>
<feature type="transmembrane region" description="Helical" evidence="7">
    <location>
        <begin position="61"/>
        <end position="84"/>
    </location>
</feature>
<organism evidence="8 9">
    <name type="scientific">Merdimonas faecis</name>
    <dbReference type="NCBI Taxonomy" id="1653435"/>
    <lineage>
        <taxon>Bacteria</taxon>
        <taxon>Bacillati</taxon>
        <taxon>Bacillota</taxon>
        <taxon>Clostridia</taxon>
        <taxon>Lachnospirales</taxon>
        <taxon>Lachnospiraceae</taxon>
        <taxon>Merdimonas</taxon>
    </lineage>
</organism>
<dbReference type="PANTHER" id="PTHR21716">
    <property type="entry name" value="TRANSMEMBRANE PROTEIN"/>
    <property type="match status" value="1"/>
</dbReference>
<keyword evidence="3 7" id="KW-0812">Transmembrane</keyword>
<comment type="subcellular location">
    <subcellularLocation>
        <location evidence="1">Membrane</location>
        <topology evidence="1">Multi-pass membrane protein</topology>
    </subcellularLocation>
</comment>
<dbReference type="GO" id="GO:0016020">
    <property type="term" value="C:membrane"/>
    <property type="evidence" value="ECO:0007669"/>
    <property type="project" value="UniProtKB-SubCell"/>
</dbReference>
<evidence type="ECO:0000256" key="3">
    <source>
        <dbReference type="ARBA" id="ARBA00022692"/>
    </source>
</evidence>